<organism evidence="1 2">
    <name type="scientific">Flavonifractor plautii 1_3_50AFAA</name>
    <dbReference type="NCBI Taxonomy" id="742738"/>
    <lineage>
        <taxon>Bacteria</taxon>
        <taxon>Bacillati</taxon>
        <taxon>Bacillota</taxon>
        <taxon>Clostridia</taxon>
        <taxon>Eubacteriales</taxon>
        <taxon>Oscillospiraceae</taxon>
        <taxon>Flavonifractor</taxon>
    </lineage>
</organism>
<keyword evidence="2" id="KW-1185">Reference proteome</keyword>
<evidence type="ECO:0000313" key="2">
    <source>
        <dbReference type="Proteomes" id="UP000029585"/>
    </source>
</evidence>
<proteinExistence type="predicted"/>
<comment type="caution">
    <text evidence="1">The sequence shown here is derived from an EMBL/GenBank/DDBJ whole genome shotgun (WGS) entry which is preliminary data.</text>
</comment>
<name>A0A096B7T7_FLAPL</name>
<protein>
    <submittedName>
        <fullName evidence="1">Uncharacterized protein</fullName>
    </submittedName>
</protein>
<gene>
    <name evidence="1" type="ORF">HMPREF9460_01796</name>
</gene>
<accession>A0A096B7T7</accession>
<dbReference type="EMBL" id="ADLO01000056">
    <property type="protein sequence ID" value="KGF55483.1"/>
    <property type="molecule type" value="Genomic_DNA"/>
</dbReference>
<dbReference type="AlphaFoldDB" id="A0A096B7T7"/>
<dbReference type="HOGENOM" id="CLU_176102_0_0_9"/>
<evidence type="ECO:0000313" key="1">
    <source>
        <dbReference type="EMBL" id="KGF55483.1"/>
    </source>
</evidence>
<dbReference type="eggNOG" id="ENOG5032I7Y">
    <property type="taxonomic scope" value="Bacteria"/>
</dbReference>
<sequence>MIKNLNQLKRRLRPGTRLEVTGHCRPGCIGQLREVTWVNTQGVYTKILNPPDPRINAANDGRGSIMWWGAASTWSFEDGVCSSYTNQTKTAETLIMAFRVLDEEAA</sequence>
<dbReference type="Proteomes" id="UP000029585">
    <property type="component" value="Unassembled WGS sequence"/>
</dbReference>
<dbReference type="PATRIC" id="fig|742738.3.peg.1846"/>
<reference evidence="1 2" key="1">
    <citation type="submission" date="2011-08" db="EMBL/GenBank/DDBJ databases">
        <title>The Genome Sequence of Clostridium orbiscindens 1_3_50AFAA.</title>
        <authorList>
            <consortium name="The Broad Institute Genome Sequencing Platform"/>
            <person name="Earl A."/>
            <person name="Ward D."/>
            <person name="Feldgarden M."/>
            <person name="Gevers D."/>
            <person name="Daigneault M."/>
            <person name="Strauss J."/>
            <person name="Allen-Vercoe E."/>
            <person name="Young S.K."/>
            <person name="Zeng Q."/>
            <person name="Gargeya S."/>
            <person name="Fitzgerald M."/>
            <person name="Haas B."/>
            <person name="Abouelleil A."/>
            <person name="Alvarado L."/>
            <person name="Arachchi H.M."/>
            <person name="Berlin A."/>
            <person name="Brown A."/>
            <person name="Chapman S.B."/>
            <person name="Chen Z."/>
            <person name="Dunbar C."/>
            <person name="Freedman E."/>
            <person name="Gearin G."/>
            <person name="Gellesch M."/>
            <person name="Goldberg J."/>
            <person name="Griggs A."/>
            <person name="Gujja S."/>
            <person name="Heiman D."/>
            <person name="Howarth C."/>
            <person name="Larson L."/>
            <person name="Lui A."/>
            <person name="MacDonald P.J.P."/>
            <person name="Montmayeur A."/>
            <person name="Murphy C."/>
            <person name="Neiman D."/>
            <person name="Pearson M."/>
            <person name="Priest M."/>
            <person name="Roberts A."/>
            <person name="Saif S."/>
            <person name="Shea T."/>
            <person name="Shenoy N."/>
            <person name="Sisk P."/>
            <person name="Stolte C."/>
            <person name="Sykes S."/>
            <person name="Wortman J."/>
            <person name="Nusbaum C."/>
            <person name="Birren B."/>
        </authorList>
    </citation>
    <scope>NUCLEOTIDE SEQUENCE [LARGE SCALE GENOMIC DNA]</scope>
    <source>
        <strain evidence="1 2">1_3_50AFAA</strain>
    </source>
</reference>
<dbReference type="RefSeq" id="WP_044940767.1">
    <property type="nucleotide sequence ID" value="NZ_KN174163.1"/>
</dbReference>